<evidence type="ECO:0000313" key="1">
    <source>
        <dbReference type="EMBL" id="KAF0705173.1"/>
    </source>
</evidence>
<dbReference type="GO" id="GO:0003964">
    <property type="term" value="F:RNA-directed DNA polymerase activity"/>
    <property type="evidence" value="ECO:0007669"/>
    <property type="project" value="UniProtKB-KW"/>
</dbReference>
<reference evidence="1 2" key="1">
    <citation type="submission" date="2019-08" db="EMBL/GenBank/DDBJ databases">
        <title>Whole genome of Aphis craccivora.</title>
        <authorList>
            <person name="Voronova N.V."/>
            <person name="Shulinski R.S."/>
            <person name="Bandarenka Y.V."/>
            <person name="Zhorov D.G."/>
            <person name="Warner D."/>
        </authorList>
    </citation>
    <scope>NUCLEOTIDE SEQUENCE [LARGE SCALE GENOMIC DNA]</scope>
    <source>
        <strain evidence="1">180601</strain>
        <tissue evidence="1">Whole Body</tissue>
    </source>
</reference>
<feature type="non-terminal residue" evidence="1">
    <location>
        <position position="1"/>
    </location>
</feature>
<evidence type="ECO:0000313" key="2">
    <source>
        <dbReference type="Proteomes" id="UP000478052"/>
    </source>
</evidence>
<dbReference type="EMBL" id="VUJU01013326">
    <property type="protein sequence ID" value="KAF0705173.1"/>
    <property type="molecule type" value="Genomic_DNA"/>
</dbReference>
<dbReference type="Proteomes" id="UP000478052">
    <property type="component" value="Unassembled WGS sequence"/>
</dbReference>
<proteinExistence type="predicted"/>
<accession>A0A6G0VQ21</accession>
<keyword evidence="1" id="KW-0808">Transferase</keyword>
<dbReference type="OrthoDB" id="6738932at2759"/>
<gene>
    <name evidence="1" type="ORF">FWK35_00039179</name>
</gene>
<sequence length="101" mass="11792">EPLNLPIKALNATRLGNNSNKRRPLRVNLPDINCVSQILKEKSKLRNIETLKHLNIDIDKTKLQQEQFKTIWNMLSERKSRGETNIRIGYFRGQPKIISKN</sequence>
<protein>
    <submittedName>
        <fullName evidence="1">Reverse transcriptase domain-containing protein</fullName>
    </submittedName>
</protein>
<keyword evidence="1" id="KW-0548">Nucleotidyltransferase</keyword>
<keyword evidence="2" id="KW-1185">Reference proteome</keyword>
<dbReference type="AlphaFoldDB" id="A0A6G0VQ21"/>
<comment type="caution">
    <text evidence="1">The sequence shown here is derived from an EMBL/GenBank/DDBJ whole genome shotgun (WGS) entry which is preliminary data.</text>
</comment>
<name>A0A6G0VQ21_APHCR</name>
<organism evidence="1 2">
    <name type="scientific">Aphis craccivora</name>
    <name type="common">Cowpea aphid</name>
    <dbReference type="NCBI Taxonomy" id="307492"/>
    <lineage>
        <taxon>Eukaryota</taxon>
        <taxon>Metazoa</taxon>
        <taxon>Ecdysozoa</taxon>
        <taxon>Arthropoda</taxon>
        <taxon>Hexapoda</taxon>
        <taxon>Insecta</taxon>
        <taxon>Pterygota</taxon>
        <taxon>Neoptera</taxon>
        <taxon>Paraneoptera</taxon>
        <taxon>Hemiptera</taxon>
        <taxon>Sternorrhyncha</taxon>
        <taxon>Aphidomorpha</taxon>
        <taxon>Aphidoidea</taxon>
        <taxon>Aphididae</taxon>
        <taxon>Aphidini</taxon>
        <taxon>Aphis</taxon>
        <taxon>Aphis</taxon>
    </lineage>
</organism>
<keyword evidence="1" id="KW-0695">RNA-directed DNA polymerase</keyword>